<protein>
    <recommendedName>
        <fullName evidence="4">DUF3887 domain-containing protein</fullName>
    </recommendedName>
</protein>
<evidence type="ECO:0000313" key="2">
    <source>
        <dbReference type="EMBL" id="QDO99573.1"/>
    </source>
</evidence>
<feature type="signal peptide" evidence="1">
    <location>
        <begin position="1"/>
        <end position="20"/>
    </location>
</feature>
<feature type="chain" id="PRO_5022060297" description="DUF3887 domain-containing protein" evidence="1">
    <location>
        <begin position="21"/>
        <end position="191"/>
    </location>
</feature>
<dbReference type="KEGG" id="fer:FNB15_00490"/>
<evidence type="ECO:0000256" key="1">
    <source>
        <dbReference type="SAM" id="SignalP"/>
    </source>
</evidence>
<proteinExistence type="predicted"/>
<keyword evidence="1" id="KW-0732">Signal</keyword>
<dbReference type="OrthoDB" id="195732at2"/>
<dbReference type="EMBL" id="CP041636">
    <property type="protein sequence ID" value="QDO99573.1"/>
    <property type="molecule type" value="Genomic_DNA"/>
</dbReference>
<name>A0A516H730_9PROT</name>
<organism evidence="2 3">
    <name type="scientific">Ferrovibrio terrae</name>
    <dbReference type="NCBI Taxonomy" id="2594003"/>
    <lineage>
        <taxon>Bacteria</taxon>
        <taxon>Pseudomonadati</taxon>
        <taxon>Pseudomonadota</taxon>
        <taxon>Alphaproteobacteria</taxon>
        <taxon>Rhodospirillales</taxon>
        <taxon>Rhodospirillaceae</taxon>
        <taxon>Ferrovibrio</taxon>
    </lineage>
</organism>
<gene>
    <name evidence="2" type="ORF">FNB15_00490</name>
</gene>
<keyword evidence="3" id="KW-1185">Reference proteome</keyword>
<dbReference type="AlphaFoldDB" id="A0A516H730"/>
<reference evidence="2 3" key="1">
    <citation type="submission" date="2019-07" db="EMBL/GenBank/DDBJ databases">
        <title>Genome sequencing for Ferrovibrio sp. K5.</title>
        <authorList>
            <person name="Park S.-J."/>
        </authorList>
    </citation>
    <scope>NUCLEOTIDE SEQUENCE [LARGE SCALE GENOMIC DNA]</scope>
    <source>
        <strain evidence="2 3">K5</strain>
    </source>
</reference>
<accession>A0A516H730</accession>
<evidence type="ECO:0000313" key="3">
    <source>
        <dbReference type="Proteomes" id="UP000317496"/>
    </source>
</evidence>
<dbReference type="Proteomes" id="UP000317496">
    <property type="component" value="Chromosome"/>
</dbReference>
<sequence>MIALVLAAAMPLTFAAPASAQDKHVPKAQAWAEKTLREWMKDPVVIAAVKAQNVKHADLSQDKIDALDKQWRAETKASAKPLINEVMGNVLSAFLKKKEAEGKGLVTEIFVMDNKGLNVGQSDVTSDYWQGDEAKWQKTFSVGPTAVFVDKVDKDESTQKFQTQVSISIVDGGAVIGAVTVGLDVEMLMDM</sequence>
<evidence type="ECO:0008006" key="4">
    <source>
        <dbReference type="Google" id="ProtNLM"/>
    </source>
</evidence>